<dbReference type="InterPro" id="IPR042177">
    <property type="entry name" value="Cell/Rod_1"/>
</dbReference>
<dbReference type="Pfam" id="PF04085">
    <property type="entry name" value="MreC"/>
    <property type="match status" value="1"/>
</dbReference>
<proteinExistence type="inferred from homology"/>
<dbReference type="NCBIfam" id="TIGR00219">
    <property type="entry name" value="mreC"/>
    <property type="match status" value="1"/>
</dbReference>
<feature type="domain" description="Rod shape-determining protein MreC beta-barrel core" evidence="7">
    <location>
        <begin position="123"/>
        <end position="272"/>
    </location>
</feature>
<sequence length="275" mass="29946">MKDFFKTTRFKVIICIVALLFGFMIQAAYTGTLSSLPSKIIGTVTAPFQAVATTVSGWFGGFFDRLTLADELLDENQELKKEIQELRGQLTDLDRYKEENANYAQQLQIQQAHPEYKMVTASVIGRDASARFYAFTIDKGTSDGIKNQDPVITSDGLVGLVMEAGPNYSTVMTILDPAFKLGVYTSQSRDTGVVSGDTALSKEGQTKLRYLSRTSTAAEGDMVLTSGMGDIAPKDLLIGTIKSVKPEKNGITKYAVLEPVVDVSSVSTVMVLIEH</sequence>
<name>A0A1C6J6K1_9FIRM</name>
<feature type="coiled-coil region" evidence="6">
    <location>
        <begin position="69"/>
        <end position="113"/>
    </location>
</feature>
<dbReference type="PANTHER" id="PTHR34138">
    <property type="entry name" value="CELL SHAPE-DETERMINING PROTEIN MREC"/>
    <property type="match status" value="1"/>
</dbReference>
<evidence type="ECO:0000256" key="3">
    <source>
        <dbReference type="ARBA" id="ARBA00022960"/>
    </source>
</evidence>
<dbReference type="InterPro" id="IPR055342">
    <property type="entry name" value="MreC_beta-barrel_core"/>
</dbReference>
<reference evidence="8" key="1">
    <citation type="submission" date="2015-09" db="EMBL/GenBank/DDBJ databases">
        <authorList>
            <consortium name="Pathogen Informatics"/>
        </authorList>
    </citation>
    <scope>NUCLEOTIDE SEQUENCE</scope>
    <source>
        <strain evidence="8">2789STDY5834896</strain>
    </source>
</reference>
<gene>
    <name evidence="8" type="ORF">SAMEA3545359_01954</name>
</gene>
<evidence type="ECO:0000313" key="8">
    <source>
        <dbReference type="EMBL" id="SCJ77712.1"/>
    </source>
</evidence>
<evidence type="ECO:0000259" key="7">
    <source>
        <dbReference type="Pfam" id="PF04085"/>
    </source>
</evidence>
<dbReference type="PIRSF" id="PIRSF038471">
    <property type="entry name" value="MreC"/>
    <property type="match status" value="1"/>
</dbReference>
<keyword evidence="6" id="KW-0175">Coiled coil</keyword>
<evidence type="ECO:0000256" key="2">
    <source>
        <dbReference type="ARBA" id="ARBA00013855"/>
    </source>
</evidence>
<dbReference type="InterPro" id="IPR042175">
    <property type="entry name" value="Cell/Rod_MreC_2"/>
</dbReference>
<evidence type="ECO:0000256" key="5">
    <source>
        <dbReference type="PIRNR" id="PIRNR038471"/>
    </source>
</evidence>
<comment type="similarity">
    <text evidence="1 5">Belongs to the MreC family.</text>
</comment>
<dbReference type="AlphaFoldDB" id="A0A1C6J6K1"/>
<accession>A0A1C6J6K1</accession>
<dbReference type="Gene3D" id="2.40.10.350">
    <property type="entry name" value="Rod shape-determining protein MreC, domain 2"/>
    <property type="match status" value="1"/>
</dbReference>
<dbReference type="InterPro" id="IPR007221">
    <property type="entry name" value="MreC"/>
</dbReference>
<evidence type="ECO:0000256" key="1">
    <source>
        <dbReference type="ARBA" id="ARBA00009369"/>
    </source>
</evidence>
<dbReference type="GO" id="GO:0008360">
    <property type="term" value="P:regulation of cell shape"/>
    <property type="evidence" value="ECO:0007669"/>
    <property type="project" value="UniProtKB-KW"/>
</dbReference>
<dbReference type="PANTHER" id="PTHR34138:SF1">
    <property type="entry name" value="CELL SHAPE-DETERMINING PROTEIN MREC"/>
    <property type="match status" value="1"/>
</dbReference>
<evidence type="ECO:0000256" key="4">
    <source>
        <dbReference type="ARBA" id="ARBA00032089"/>
    </source>
</evidence>
<protein>
    <recommendedName>
        <fullName evidence="2 5">Cell shape-determining protein MreC</fullName>
    </recommendedName>
    <alternativeName>
        <fullName evidence="4 5">Cell shape protein MreC</fullName>
    </alternativeName>
</protein>
<dbReference type="GO" id="GO:0005886">
    <property type="term" value="C:plasma membrane"/>
    <property type="evidence" value="ECO:0007669"/>
    <property type="project" value="TreeGrafter"/>
</dbReference>
<dbReference type="EMBL" id="FMHG01000001">
    <property type="protein sequence ID" value="SCJ77712.1"/>
    <property type="molecule type" value="Genomic_DNA"/>
</dbReference>
<comment type="function">
    <text evidence="5">Involved in formation and maintenance of cell shape.</text>
</comment>
<dbReference type="Gene3D" id="2.40.10.340">
    <property type="entry name" value="Rod shape-determining protein MreC, domain 1"/>
    <property type="match status" value="1"/>
</dbReference>
<organism evidence="8">
    <name type="scientific">uncultured Anaerotruncus sp</name>
    <dbReference type="NCBI Taxonomy" id="905011"/>
    <lineage>
        <taxon>Bacteria</taxon>
        <taxon>Bacillati</taxon>
        <taxon>Bacillota</taxon>
        <taxon>Clostridia</taxon>
        <taxon>Eubacteriales</taxon>
        <taxon>Oscillospiraceae</taxon>
        <taxon>Anaerotruncus</taxon>
        <taxon>environmental samples</taxon>
    </lineage>
</organism>
<evidence type="ECO:0000256" key="6">
    <source>
        <dbReference type="SAM" id="Coils"/>
    </source>
</evidence>
<keyword evidence="3 5" id="KW-0133">Cell shape</keyword>